<reference evidence="1" key="1">
    <citation type="submission" date="2022-04" db="EMBL/GenBank/DDBJ databases">
        <title>Genome of the entomopathogenic fungus Entomophthora muscae.</title>
        <authorList>
            <person name="Elya C."/>
            <person name="Lovett B.R."/>
            <person name="Lee E."/>
            <person name="Macias A.M."/>
            <person name="Hajek A.E."/>
            <person name="De Bivort B.L."/>
            <person name="Kasson M.T."/>
            <person name="De Fine Licht H.H."/>
            <person name="Stajich J.E."/>
        </authorList>
    </citation>
    <scope>NUCLEOTIDE SEQUENCE</scope>
    <source>
        <strain evidence="1">Berkeley</strain>
    </source>
</reference>
<protein>
    <submittedName>
        <fullName evidence="1">Uncharacterized protein</fullName>
    </submittedName>
</protein>
<dbReference type="Proteomes" id="UP001165960">
    <property type="component" value="Unassembled WGS sequence"/>
</dbReference>
<proteinExistence type="predicted"/>
<name>A0ACC2UA59_9FUNG</name>
<gene>
    <name evidence="1" type="ORF">DSO57_1032291</name>
</gene>
<dbReference type="EMBL" id="QTSX02000951">
    <property type="protein sequence ID" value="KAJ9083684.1"/>
    <property type="molecule type" value="Genomic_DNA"/>
</dbReference>
<evidence type="ECO:0000313" key="2">
    <source>
        <dbReference type="Proteomes" id="UP001165960"/>
    </source>
</evidence>
<comment type="caution">
    <text evidence="1">The sequence shown here is derived from an EMBL/GenBank/DDBJ whole genome shotgun (WGS) entry which is preliminary data.</text>
</comment>
<accession>A0ACC2UA59</accession>
<keyword evidence="2" id="KW-1185">Reference proteome</keyword>
<organism evidence="1 2">
    <name type="scientific">Entomophthora muscae</name>
    <dbReference type="NCBI Taxonomy" id="34485"/>
    <lineage>
        <taxon>Eukaryota</taxon>
        <taxon>Fungi</taxon>
        <taxon>Fungi incertae sedis</taxon>
        <taxon>Zoopagomycota</taxon>
        <taxon>Entomophthoromycotina</taxon>
        <taxon>Entomophthoromycetes</taxon>
        <taxon>Entomophthorales</taxon>
        <taxon>Entomophthoraceae</taxon>
        <taxon>Entomophthora</taxon>
    </lineage>
</organism>
<evidence type="ECO:0000313" key="1">
    <source>
        <dbReference type="EMBL" id="KAJ9083684.1"/>
    </source>
</evidence>
<sequence>MIRCKKFQPWLFKVNQKDDSDITLSFLLQLLLEMATSSKQPPEKNSLSDASLGKTSDFDGYAELRDEEILQPYTISHSLDEMMACKSFGAQVLNYYRYGERRECGLYWDKFKFCLSMSTLKPEDKKKRIIKYEKELKKRQENQKSSLDIWELRTSPPVNFPPSFTNE</sequence>